<sequence length="90" mass="9987">MEIKNKAAAGTLESSDIYVVVEPNENGIDLHLESIVYNQFNEEIEKAVRDVLNDFNVENIKIQLKDRGAVECAIRARVETALKRAGGVNS</sequence>
<dbReference type="EMBL" id="JACBNQ010000004">
    <property type="protein sequence ID" value="NYB73666.1"/>
    <property type="molecule type" value="Genomic_DNA"/>
</dbReference>
<accession>A0A974BIS4</accession>
<reference evidence="5" key="1">
    <citation type="submission" date="2020-07" db="EMBL/GenBank/DDBJ databases">
        <title>Genomic analysis of a strain of Sedimentibacter Hydroxybenzoicus DSM7310.</title>
        <authorList>
            <person name="Ma S."/>
        </authorList>
    </citation>
    <scope>NUCLEOTIDE SEQUENCE</scope>
    <source>
        <strain evidence="5">DSM 7310</strain>
    </source>
</reference>
<dbReference type="PIRSF" id="PIRSF002736">
    <property type="entry name" value="Citrt_lyas_gamma"/>
    <property type="match status" value="1"/>
</dbReference>
<name>A0A974BIS4_SEDHY</name>
<dbReference type="AlphaFoldDB" id="A0A974BIS4"/>
<dbReference type="Proteomes" id="UP000611629">
    <property type="component" value="Unassembled WGS sequence"/>
</dbReference>
<organism evidence="5 6">
    <name type="scientific">Sedimentibacter hydroxybenzoicus DSM 7310</name>
    <dbReference type="NCBI Taxonomy" id="1123245"/>
    <lineage>
        <taxon>Bacteria</taxon>
        <taxon>Bacillati</taxon>
        <taxon>Bacillota</taxon>
        <taxon>Tissierellia</taxon>
        <taxon>Sedimentibacter</taxon>
    </lineage>
</organism>
<evidence type="ECO:0000313" key="5">
    <source>
        <dbReference type="EMBL" id="NYB73666.1"/>
    </source>
</evidence>
<keyword evidence="6" id="KW-1185">Reference proteome</keyword>
<evidence type="ECO:0000256" key="1">
    <source>
        <dbReference type="ARBA" id="ARBA00004496"/>
    </source>
</evidence>
<evidence type="ECO:0000313" key="6">
    <source>
        <dbReference type="Proteomes" id="UP000611629"/>
    </source>
</evidence>
<keyword evidence="5" id="KW-0456">Lyase</keyword>
<gene>
    <name evidence="5" type="primary">citD</name>
    <name evidence="5" type="ORF">HZF24_05875</name>
</gene>
<evidence type="ECO:0000256" key="3">
    <source>
        <dbReference type="ARBA" id="ARBA00022553"/>
    </source>
</evidence>
<protein>
    <submittedName>
        <fullName evidence="5">Citrate lyase acyl carrier protein</fullName>
        <ecNumber evidence="5">4.1.3.6</ecNumber>
    </submittedName>
</protein>
<dbReference type="NCBIfam" id="NF009726">
    <property type="entry name" value="PRK13253.1"/>
    <property type="match status" value="1"/>
</dbReference>
<dbReference type="Pfam" id="PF06857">
    <property type="entry name" value="ACP"/>
    <property type="match status" value="1"/>
</dbReference>
<dbReference type="GO" id="GO:0005737">
    <property type="term" value="C:cytoplasm"/>
    <property type="evidence" value="ECO:0007669"/>
    <property type="project" value="UniProtKB-SubCell"/>
</dbReference>
<keyword evidence="3 4" id="KW-0597">Phosphoprotein</keyword>
<dbReference type="EC" id="4.1.3.6" evidence="5"/>
<evidence type="ECO:0000256" key="2">
    <source>
        <dbReference type="ARBA" id="ARBA00022490"/>
    </source>
</evidence>
<dbReference type="RefSeq" id="WP_179237362.1">
    <property type="nucleotide sequence ID" value="NZ_JACBNQ010000004.1"/>
</dbReference>
<dbReference type="InterPro" id="IPR006495">
    <property type="entry name" value="CitD"/>
</dbReference>
<dbReference type="InterPro" id="IPR023439">
    <property type="entry name" value="Mal_deCO2ase/Cit_lyase_ACP"/>
</dbReference>
<comment type="caution">
    <text evidence="5">The sequence shown here is derived from an EMBL/GenBank/DDBJ whole genome shotgun (WGS) entry which is preliminary data.</text>
</comment>
<dbReference type="NCBIfam" id="TIGR01608">
    <property type="entry name" value="citD"/>
    <property type="match status" value="1"/>
</dbReference>
<proteinExistence type="predicted"/>
<dbReference type="GO" id="GO:0008815">
    <property type="term" value="F:citrate (pro-3S)-lyase activity"/>
    <property type="evidence" value="ECO:0007669"/>
    <property type="project" value="UniProtKB-EC"/>
</dbReference>
<keyword evidence="2" id="KW-0963">Cytoplasm</keyword>
<comment type="subcellular location">
    <subcellularLocation>
        <location evidence="1">Cytoplasm</location>
    </subcellularLocation>
</comment>
<evidence type="ECO:0000256" key="4">
    <source>
        <dbReference type="PIRSR" id="PIRSR002736-50"/>
    </source>
</evidence>
<feature type="modified residue" description="O-(phosphoribosyl dephospho-coenzyme A)serine" evidence="4">
    <location>
        <position position="14"/>
    </location>
</feature>